<sequence length="382" mass="43196">MSDHAVLSASGSHRWLNCLPSARLELEFENNESNAAAEGTAAHALCEHKLKKALHMRSKRPVSVYNSDEMEEHSDAYVEFVMEQFELAKQSCTDPLILIEQRLDFSCYVPQGFGTGDCIIIGDKKLHIIDFKYGMGVLVDAAGNPQMKLYALGALEIYDSLYDIEEVSMTIFQPRRENVSTWTIPVNELKDWAENELRPKAKKAYEGEGNYLPGEWCTFCRAAVKCRARAEEKLKLAQMEFKLPPLLTDSEIEEVLSKLSDLTKWANEIIAYATDAAVNQGKEWHGFKVVEGRSIRKYKDEEAVAEAAKANGYNDIYRQSLITLTEMQKLMGKSKFQEILGGLIHKPPGKPTLVPLSDKRPAMNISNVKNEFNEITEELEYE</sequence>
<evidence type="ECO:0000313" key="1">
    <source>
        <dbReference type="EMBL" id="NMO76259.1"/>
    </source>
</evidence>
<organism evidence="1 2">
    <name type="scientific">Niallia alba</name>
    <dbReference type="NCBI Taxonomy" id="2729105"/>
    <lineage>
        <taxon>Bacteria</taxon>
        <taxon>Bacillati</taxon>
        <taxon>Bacillota</taxon>
        <taxon>Bacilli</taxon>
        <taxon>Bacillales</taxon>
        <taxon>Bacillaceae</taxon>
        <taxon>Niallia</taxon>
    </lineage>
</organism>
<gene>
    <name evidence="1" type="ORF">HHU08_04420</name>
</gene>
<dbReference type="Proteomes" id="UP000588491">
    <property type="component" value="Unassembled WGS sequence"/>
</dbReference>
<reference evidence="1 2" key="1">
    <citation type="submission" date="2020-04" db="EMBL/GenBank/DDBJ databases">
        <title>Bacillus sp. UniB3 isolated from commercial digestive syrup.</title>
        <authorList>
            <person name="Thorat V."/>
            <person name="Kirdat K."/>
            <person name="Tiwarekar B."/>
            <person name="Yadav A."/>
        </authorList>
    </citation>
    <scope>NUCLEOTIDE SEQUENCE [LARGE SCALE GENOMIC DNA]</scope>
    <source>
        <strain evidence="1 2">UniB3</strain>
    </source>
</reference>
<evidence type="ECO:0000313" key="2">
    <source>
        <dbReference type="Proteomes" id="UP000588491"/>
    </source>
</evidence>
<name>A0A7Y0K5P4_9BACI</name>
<keyword evidence="2" id="KW-1185">Reference proteome</keyword>
<proteinExistence type="predicted"/>
<dbReference type="InterPro" id="IPR021229">
    <property type="entry name" value="DUF2800"/>
</dbReference>
<dbReference type="AlphaFoldDB" id="A0A7Y0K5P4"/>
<dbReference type="EMBL" id="JABBPK010000001">
    <property type="protein sequence ID" value="NMO76259.1"/>
    <property type="molecule type" value="Genomic_DNA"/>
</dbReference>
<accession>A0A7Y0K5P4</accession>
<dbReference type="RefSeq" id="WP_169187891.1">
    <property type="nucleotide sequence ID" value="NZ_JABBPK010000001.1"/>
</dbReference>
<comment type="caution">
    <text evidence="1">The sequence shown here is derived from an EMBL/GenBank/DDBJ whole genome shotgun (WGS) entry which is preliminary data.</text>
</comment>
<dbReference type="Pfam" id="PF10926">
    <property type="entry name" value="DUF2800"/>
    <property type="match status" value="1"/>
</dbReference>
<protein>
    <submittedName>
        <fullName evidence="1">DUF2800 domain-containing protein</fullName>
    </submittedName>
</protein>